<protein>
    <recommendedName>
        <fullName evidence="4">Type I restriction modification DNA specificity domain-containing protein</fullName>
    </recommendedName>
</protein>
<organism evidence="5 6">
    <name type="scientific">Microbacterium faecale</name>
    <dbReference type="NCBI Taxonomy" id="1804630"/>
    <lineage>
        <taxon>Bacteria</taxon>
        <taxon>Bacillati</taxon>
        <taxon>Actinomycetota</taxon>
        <taxon>Actinomycetes</taxon>
        <taxon>Micrococcales</taxon>
        <taxon>Microbacteriaceae</taxon>
        <taxon>Microbacterium</taxon>
    </lineage>
</organism>
<evidence type="ECO:0000313" key="6">
    <source>
        <dbReference type="Proteomes" id="UP000633205"/>
    </source>
</evidence>
<dbReference type="SUPFAM" id="SSF116734">
    <property type="entry name" value="DNA methylase specificity domain"/>
    <property type="match status" value="2"/>
</dbReference>
<evidence type="ECO:0000256" key="2">
    <source>
        <dbReference type="ARBA" id="ARBA00022747"/>
    </source>
</evidence>
<reference evidence="5" key="1">
    <citation type="journal article" date="2014" name="Int. J. Syst. Evol. Microbiol.">
        <title>Complete genome sequence of Corynebacterium casei LMG S-19264T (=DSM 44701T), isolated from a smear-ripened cheese.</title>
        <authorList>
            <consortium name="US DOE Joint Genome Institute (JGI-PGF)"/>
            <person name="Walter F."/>
            <person name="Albersmeier A."/>
            <person name="Kalinowski J."/>
            <person name="Ruckert C."/>
        </authorList>
    </citation>
    <scope>NUCLEOTIDE SEQUENCE</scope>
    <source>
        <strain evidence="5">CGMCC 1.15152</strain>
    </source>
</reference>
<dbReference type="Proteomes" id="UP000633205">
    <property type="component" value="Unassembled WGS sequence"/>
</dbReference>
<dbReference type="InterPro" id="IPR052021">
    <property type="entry name" value="Type-I_RS_S_subunit"/>
</dbReference>
<dbReference type="InterPro" id="IPR000055">
    <property type="entry name" value="Restrct_endonuc_typeI_TRD"/>
</dbReference>
<gene>
    <name evidence="5" type="ORF">GCM10010915_06220</name>
</gene>
<keyword evidence="6" id="KW-1185">Reference proteome</keyword>
<comment type="similarity">
    <text evidence="1">Belongs to the type-I restriction system S methylase family.</text>
</comment>
<dbReference type="GO" id="GO:0009307">
    <property type="term" value="P:DNA restriction-modification system"/>
    <property type="evidence" value="ECO:0007669"/>
    <property type="project" value="UniProtKB-KW"/>
</dbReference>
<dbReference type="PANTHER" id="PTHR30408">
    <property type="entry name" value="TYPE-1 RESTRICTION ENZYME ECOKI SPECIFICITY PROTEIN"/>
    <property type="match status" value="1"/>
</dbReference>
<name>A0A916Y2W7_9MICO</name>
<evidence type="ECO:0000313" key="5">
    <source>
        <dbReference type="EMBL" id="GGD28883.1"/>
    </source>
</evidence>
<comment type="caution">
    <text evidence="5">The sequence shown here is derived from an EMBL/GenBank/DDBJ whole genome shotgun (WGS) entry which is preliminary data.</text>
</comment>
<accession>A0A916Y2W7</accession>
<dbReference type="CDD" id="cd17273">
    <property type="entry name" value="RMtype1_S_EcoJA69PI-TRD1-CR1_like"/>
    <property type="match status" value="1"/>
</dbReference>
<reference evidence="5" key="2">
    <citation type="submission" date="2020-09" db="EMBL/GenBank/DDBJ databases">
        <authorList>
            <person name="Sun Q."/>
            <person name="Zhou Y."/>
        </authorList>
    </citation>
    <scope>NUCLEOTIDE SEQUENCE</scope>
    <source>
        <strain evidence="5">CGMCC 1.15152</strain>
    </source>
</reference>
<evidence type="ECO:0000256" key="3">
    <source>
        <dbReference type="ARBA" id="ARBA00023125"/>
    </source>
</evidence>
<dbReference type="AlphaFoldDB" id="A0A916Y2W7"/>
<dbReference type="CDD" id="cd17267">
    <property type="entry name" value="RMtype1_S_EcoAO83I-TRD1-CR1_like"/>
    <property type="match status" value="1"/>
</dbReference>
<dbReference type="RefSeq" id="WP_188710843.1">
    <property type="nucleotide sequence ID" value="NZ_BMHO01000001.1"/>
</dbReference>
<feature type="domain" description="Type I restriction modification DNA specificity" evidence="4">
    <location>
        <begin position="1"/>
        <end position="150"/>
    </location>
</feature>
<dbReference type="Gene3D" id="3.90.220.20">
    <property type="entry name" value="DNA methylase specificity domains"/>
    <property type="match status" value="2"/>
</dbReference>
<dbReference type="EMBL" id="BMHO01000001">
    <property type="protein sequence ID" value="GGD28883.1"/>
    <property type="molecule type" value="Genomic_DNA"/>
</dbReference>
<proteinExistence type="inferred from homology"/>
<evidence type="ECO:0000259" key="4">
    <source>
        <dbReference type="Pfam" id="PF01420"/>
    </source>
</evidence>
<sequence>MSEWITAPLGDFITFQRGIDITRRSQTEGTVPVVSSGGVSSYHGTAFRDGPGVVIGRKGTLGKTFYLPGPYWPHDTTLWVRDFKKSYPRFVYYFMSRFDISWLDTGSANPTLNRNHLHPIVVTWPAPAEQQAIAEVLGALDDKIAANTRLAATADELADTAFRKYLDSATRGGTRFEEVADIGGGGTPSTKNSSYWGGELNWATPTDVTALDAPYLACTARSITHDGLAACSSPLYPVGTILMTSRATIGAFAVLQVESAVNQGFITVRPTDRTSKWWLFHEMRSRVDEFKSWANGATFPELSRGKFKKLPVRLAARRMMQEFDAYVDSFHARAAAAIAENRTLAATRDALLPHLMSGKIRVREIEDAAEEGGL</sequence>
<dbReference type="InterPro" id="IPR044946">
    <property type="entry name" value="Restrct_endonuc_typeI_TRD_sf"/>
</dbReference>
<dbReference type="Pfam" id="PF01420">
    <property type="entry name" value="Methylase_S"/>
    <property type="match status" value="2"/>
</dbReference>
<keyword evidence="3" id="KW-0238">DNA-binding</keyword>
<feature type="domain" description="Type I restriction modification DNA specificity" evidence="4">
    <location>
        <begin position="176"/>
        <end position="314"/>
    </location>
</feature>
<keyword evidence="2" id="KW-0680">Restriction system</keyword>
<evidence type="ECO:0000256" key="1">
    <source>
        <dbReference type="ARBA" id="ARBA00010923"/>
    </source>
</evidence>
<dbReference type="GO" id="GO:0003677">
    <property type="term" value="F:DNA binding"/>
    <property type="evidence" value="ECO:0007669"/>
    <property type="project" value="UniProtKB-KW"/>
</dbReference>
<dbReference type="PANTHER" id="PTHR30408:SF12">
    <property type="entry name" value="TYPE I RESTRICTION ENZYME MJAVIII SPECIFICITY SUBUNIT"/>
    <property type="match status" value="1"/>
</dbReference>